<feature type="transmembrane region" description="Helical" evidence="19">
    <location>
        <begin position="682"/>
        <end position="702"/>
    </location>
</feature>
<evidence type="ECO:0000256" key="2">
    <source>
        <dbReference type="ARBA" id="ARBA00004141"/>
    </source>
</evidence>
<comment type="subunit">
    <text evidence="6">Binds to both phosphatidylinositol (PI) and phosphatidylinositol 3,5-bisphosphate (PIP2).</text>
</comment>
<evidence type="ECO:0000259" key="21">
    <source>
        <dbReference type="PROSITE" id="PS50850"/>
    </source>
</evidence>
<keyword evidence="11" id="KW-0442">Lipid degradation</keyword>
<evidence type="ECO:0000256" key="18">
    <source>
        <dbReference type="ARBA" id="ARBA00029828"/>
    </source>
</evidence>
<gene>
    <name evidence="22" type="ORF">G7K_1148-t1</name>
</gene>
<dbReference type="GO" id="GO:0005775">
    <property type="term" value="C:vacuolar lumen"/>
    <property type="evidence" value="ECO:0007669"/>
    <property type="project" value="TreeGrafter"/>
</dbReference>
<feature type="transmembrane region" description="Helical" evidence="19">
    <location>
        <begin position="589"/>
        <end position="611"/>
    </location>
</feature>
<dbReference type="GO" id="GO:0022857">
    <property type="term" value="F:transmembrane transporter activity"/>
    <property type="evidence" value="ECO:0007669"/>
    <property type="project" value="InterPro"/>
</dbReference>
<dbReference type="GO" id="GO:0032585">
    <property type="term" value="C:multivesicular body membrane"/>
    <property type="evidence" value="ECO:0007669"/>
    <property type="project" value="UniProtKB-SubCell"/>
</dbReference>
<evidence type="ECO:0000256" key="3">
    <source>
        <dbReference type="ARBA" id="ARBA00004270"/>
    </source>
</evidence>
<reference evidence="22 23" key="3">
    <citation type="journal article" date="2015" name="Genome Announc.">
        <title>Draft Genome Sequence of the Archiascomycetous Yeast Saitoella complicata.</title>
        <authorList>
            <person name="Yamauchi K."/>
            <person name="Kondo S."/>
            <person name="Hamamoto M."/>
            <person name="Takahashi Y."/>
            <person name="Ogura Y."/>
            <person name="Hayashi T."/>
            <person name="Nishida H."/>
        </authorList>
    </citation>
    <scope>NUCLEOTIDE SEQUENCE [LARGE SCALE GENOMIC DNA]</scope>
    <source>
        <strain evidence="22 23">NRRL Y-17804</strain>
    </source>
</reference>
<organism evidence="22 23">
    <name type="scientific">Saitoella complicata (strain BCRC 22490 / CBS 7301 / JCM 7358 / NBRC 10748 / NRRL Y-17804)</name>
    <dbReference type="NCBI Taxonomy" id="698492"/>
    <lineage>
        <taxon>Eukaryota</taxon>
        <taxon>Fungi</taxon>
        <taxon>Dikarya</taxon>
        <taxon>Ascomycota</taxon>
        <taxon>Taphrinomycotina</taxon>
        <taxon>Taphrinomycotina incertae sedis</taxon>
        <taxon>Saitoella</taxon>
    </lineage>
</organism>
<dbReference type="PANTHER" id="PTHR47175">
    <property type="entry name" value="LIPASE ATG15-RELATED"/>
    <property type="match status" value="1"/>
</dbReference>
<reference evidence="22 23" key="1">
    <citation type="journal article" date="2011" name="J. Gen. Appl. Microbiol.">
        <title>Draft genome sequencing of the enigmatic yeast Saitoella complicata.</title>
        <authorList>
            <person name="Nishida H."/>
            <person name="Hamamoto M."/>
            <person name="Sugiyama J."/>
        </authorList>
    </citation>
    <scope>NUCLEOTIDE SEQUENCE [LARGE SCALE GENOMIC DNA]</scope>
    <source>
        <strain evidence="22 23">NRRL Y-17804</strain>
    </source>
</reference>
<dbReference type="Gene3D" id="3.40.50.1820">
    <property type="entry name" value="alpha/beta hydrolase"/>
    <property type="match status" value="1"/>
</dbReference>
<comment type="similarity">
    <text evidence="5">Belongs to the AB hydrolase superfamily. Lipase family.</text>
</comment>
<dbReference type="GO" id="GO:0046461">
    <property type="term" value="P:neutral lipid catabolic process"/>
    <property type="evidence" value="ECO:0007669"/>
    <property type="project" value="TreeGrafter"/>
</dbReference>
<keyword evidence="16 19" id="KW-0472">Membrane</keyword>
<evidence type="ECO:0000256" key="14">
    <source>
        <dbReference type="ARBA" id="ARBA00023006"/>
    </source>
</evidence>
<dbReference type="SUPFAM" id="SSF103473">
    <property type="entry name" value="MFS general substrate transporter"/>
    <property type="match status" value="1"/>
</dbReference>
<evidence type="ECO:0000256" key="10">
    <source>
        <dbReference type="ARBA" id="ARBA00022801"/>
    </source>
</evidence>
<feature type="transmembrane region" description="Helical" evidence="19">
    <location>
        <begin position="846"/>
        <end position="871"/>
    </location>
</feature>
<evidence type="ECO:0000313" key="22">
    <source>
        <dbReference type="EMBL" id="GAO46930.1"/>
    </source>
</evidence>
<dbReference type="GO" id="GO:0006660">
    <property type="term" value="P:phosphatidylserine catabolic process"/>
    <property type="evidence" value="ECO:0007669"/>
    <property type="project" value="TreeGrafter"/>
</dbReference>
<sequence length="945" mass="104066">MTNRSPSHIRRVMLSSFAISLLAVFLSAGPVTAWQLPFLTIPSVPPPPADTPTEVQFQLRHIIHHGADRNPELFVQADVSPAQAVAAAGGTGPKMRKKTRHITRPESLTREDLQAYRQAQVYKEPQTLSIQFNKQLTVVPDVTHKHTVLELAKVTSDAYIAVPGTEDWIDIGGKWNISMDFGWDTDGLRGHVFVDEEEEVVVVGIKGTSPAVFDGRGTTTNDKINDNLLFSCCCARVSWSWTTVCDCYRSTYTCDQTCLERELLDESRYYSAAINIFYHISSLYPNSTIWMAGHSLGGAMAALTGLTFGLPTVTFEAPGERLAAQRLHLPLPPGMPDDEAAVWHFGHTADPIYMGVCNGAGSTCSLGGYAMETHCHTGLECVYDVVRDKGWRVALGTHRIKQVIDDVILEYDDVPNCEIVEGCVDCYQWDFVDNSTEPNSGKRRGSVNVAARAESRRKTQKRRIQEIKLCTRTIPFEYPLEVMSATPSTHTTIFEPEGQAETYAEKEADRNHHALEELPNETLEKLTESQPPAPHAHEIDFPDGGWRAWIVVVGAWCVSFVTFGFVNAFGVFQNYYQTHQLSAHSPSEISWIGSMQLFLIFFAGLFVGRYFDGGYFFGSGLKGRSLSLTGSVLYVFSIFMTSLCHKYWQFFLAQGVAFGIGLGMLFLPAVSIIGHWFRAKRALAMGLLASGSSIGGIIFPIMLQHLIPKIGYPWTVRVIAFLILGCLVIANLTMRTRLPPRESGPFFDMTAFRDVPYMLFVAGAFLVLWGLYLPFFYLEAYAIEHGVDENLAFYLLSILNAASMFGRTLPNFVADRIGCLNVLIPCVYVSGMMVFVWLATTTAGGLIAFSLVFGFFSGAYVSLIPACIASLTPHPQLIGVRMGMGFAFVSLAALTGTPIAGALVTKAGGSYVQATCFCGIVVLAGGVVMTIGRLIRTDWKLMAKC</sequence>
<dbReference type="AlphaFoldDB" id="A0A0E9NC09"/>
<feature type="transmembrane region" description="Helical" evidence="19">
    <location>
        <begin position="714"/>
        <end position="734"/>
    </location>
</feature>
<feature type="transmembrane region" description="Helical" evidence="19">
    <location>
        <begin position="883"/>
        <end position="905"/>
    </location>
</feature>
<dbReference type="PROSITE" id="PS50850">
    <property type="entry name" value="MFS"/>
    <property type="match status" value="1"/>
</dbReference>
<evidence type="ECO:0000256" key="19">
    <source>
        <dbReference type="SAM" id="Phobius"/>
    </source>
</evidence>
<dbReference type="Proteomes" id="UP000033140">
    <property type="component" value="Unassembled WGS sequence"/>
</dbReference>
<feature type="transmembrane region" description="Helical" evidence="19">
    <location>
        <begin position="818"/>
        <end position="840"/>
    </location>
</feature>
<accession>A0A0E9NC09</accession>
<dbReference type="InterPro" id="IPR020846">
    <property type="entry name" value="MFS_dom"/>
</dbReference>
<dbReference type="InterPro" id="IPR011701">
    <property type="entry name" value="MFS"/>
</dbReference>
<dbReference type="EC" id="3.1.1.3" evidence="7"/>
<dbReference type="GO" id="GO:0034496">
    <property type="term" value="P:multivesicular body membrane disassembly"/>
    <property type="evidence" value="ECO:0007669"/>
    <property type="project" value="TreeGrafter"/>
</dbReference>
<evidence type="ECO:0000256" key="8">
    <source>
        <dbReference type="ARBA" id="ARBA00022692"/>
    </source>
</evidence>
<evidence type="ECO:0000256" key="16">
    <source>
        <dbReference type="ARBA" id="ARBA00023136"/>
    </source>
</evidence>
<dbReference type="STRING" id="698492.A0A0E9NC09"/>
<feature type="signal peptide" evidence="20">
    <location>
        <begin position="1"/>
        <end position="33"/>
    </location>
</feature>
<proteinExistence type="inferred from homology"/>
<protein>
    <recommendedName>
        <fullName evidence="7">triacylglycerol lipase</fullName>
        <ecNumber evidence="7">3.1.1.3</ecNumber>
    </recommendedName>
    <alternativeName>
        <fullName evidence="18">Autophagy-related protein 15</fullName>
    </alternativeName>
</protein>
<dbReference type="InterPro" id="IPR029058">
    <property type="entry name" value="AB_hydrolase_fold"/>
</dbReference>
<comment type="catalytic activity">
    <reaction evidence="1">
        <text>a triacylglycerol + H2O = a diacylglycerol + a fatty acid + H(+)</text>
        <dbReference type="Rhea" id="RHEA:12044"/>
        <dbReference type="ChEBI" id="CHEBI:15377"/>
        <dbReference type="ChEBI" id="CHEBI:15378"/>
        <dbReference type="ChEBI" id="CHEBI:17855"/>
        <dbReference type="ChEBI" id="CHEBI:18035"/>
        <dbReference type="ChEBI" id="CHEBI:28868"/>
        <dbReference type="EC" id="3.1.1.3"/>
    </reaction>
</comment>
<evidence type="ECO:0000256" key="4">
    <source>
        <dbReference type="ARBA" id="ARBA00004343"/>
    </source>
</evidence>
<keyword evidence="20" id="KW-0732">Signal</keyword>
<dbReference type="Pfam" id="PF07690">
    <property type="entry name" value="MFS_1"/>
    <property type="match status" value="1"/>
</dbReference>
<dbReference type="InterPro" id="IPR036259">
    <property type="entry name" value="MFS_trans_sf"/>
</dbReference>
<feature type="transmembrane region" description="Helical" evidence="19">
    <location>
        <begin position="911"/>
        <end position="935"/>
    </location>
</feature>
<evidence type="ECO:0000256" key="1">
    <source>
        <dbReference type="ARBA" id="ARBA00001024"/>
    </source>
</evidence>
<name>A0A0E9NC09_SAICN</name>
<evidence type="ECO:0000256" key="11">
    <source>
        <dbReference type="ARBA" id="ARBA00022963"/>
    </source>
</evidence>
<evidence type="ECO:0000256" key="6">
    <source>
        <dbReference type="ARBA" id="ARBA00011137"/>
    </source>
</evidence>
<feature type="transmembrane region" description="Helical" evidence="19">
    <location>
        <begin position="623"/>
        <end position="641"/>
    </location>
</feature>
<feature type="transmembrane region" description="Helical" evidence="19">
    <location>
        <begin position="647"/>
        <end position="670"/>
    </location>
</feature>
<evidence type="ECO:0000256" key="7">
    <source>
        <dbReference type="ARBA" id="ARBA00013279"/>
    </source>
</evidence>
<evidence type="ECO:0000256" key="9">
    <source>
        <dbReference type="ARBA" id="ARBA00022753"/>
    </source>
</evidence>
<feature type="chain" id="PRO_5002430426" description="triacylglycerol lipase" evidence="20">
    <location>
        <begin position="34"/>
        <end position="945"/>
    </location>
</feature>
<dbReference type="InterPro" id="IPR050805">
    <property type="entry name" value="ATG15_Lipase"/>
</dbReference>
<evidence type="ECO:0000313" key="23">
    <source>
        <dbReference type="Proteomes" id="UP000033140"/>
    </source>
</evidence>
<dbReference type="Pfam" id="PF26363">
    <property type="entry name" value="Phospholipase-like"/>
    <property type="match status" value="1"/>
</dbReference>
<dbReference type="GO" id="GO:0004620">
    <property type="term" value="F:phospholipase activity"/>
    <property type="evidence" value="ECO:0007669"/>
    <property type="project" value="TreeGrafter"/>
</dbReference>
<feature type="transmembrane region" description="Helical" evidence="19">
    <location>
        <begin position="755"/>
        <end position="778"/>
    </location>
</feature>
<evidence type="ECO:0000256" key="15">
    <source>
        <dbReference type="ARBA" id="ARBA00023098"/>
    </source>
</evidence>
<dbReference type="FunFam" id="3.40.50.1820:FF:000129">
    <property type="entry name" value="Autophagy related lipase Atg15, putative"/>
    <property type="match status" value="1"/>
</dbReference>
<evidence type="ECO:0000256" key="13">
    <source>
        <dbReference type="ARBA" id="ARBA00022989"/>
    </source>
</evidence>
<comment type="caution">
    <text evidence="22">The sequence shown here is derived from an EMBL/GenBank/DDBJ whole genome shotgun (WGS) entry which is preliminary data.</text>
</comment>
<evidence type="ECO:0000256" key="12">
    <source>
        <dbReference type="ARBA" id="ARBA00022968"/>
    </source>
</evidence>
<evidence type="ECO:0000256" key="17">
    <source>
        <dbReference type="ARBA" id="ARBA00023180"/>
    </source>
</evidence>
<keyword evidence="12" id="KW-0735">Signal-anchor</keyword>
<reference evidence="22 23" key="2">
    <citation type="journal article" date="2014" name="J. Gen. Appl. Microbiol.">
        <title>The early diverging ascomycetous budding yeast Saitoella complicata has three histone deacetylases belonging to the Clr6, Hos2, and Rpd3 lineages.</title>
        <authorList>
            <person name="Nishida H."/>
            <person name="Matsumoto T."/>
            <person name="Kondo S."/>
            <person name="Hamamoto M."/>
            <person name="Yoshikawa H."/>
        </authorList>
    </citation>
    <scope>NUCLEOTIDE SEQUENCE [LARGE SCALE GENOMIC DNA]</scope>
    <source>
        <strain evidence="22 23">NRRL Y-17804</strain>
    </source>
</reference>
<keyword evidence="17" id="KW-0325">Glycoprotein</keyword>
<comment type="subcellular location">
    <subcellularLocation>
        <location evidence="4">Endosome</location>
        <location evidence="4">Multivesicular body membrane</location>
        <topology evidence="4">Single-pass type II membrane protein</topology>
    </subcellularLocation>
    <subcellularLocation>
        <location evidence="2">Membrane</location>
        <topology evidence="2">Multi-pass membrane protein</topology>
    </subcellularLocation>
    <subcellularLocation>
        <location evidence="3">Prevacuolar compartment membrane</location>
        <topology evidence="3">Single-pass type II membrane protein</topology>
    </subcellularLocation>
</comment>
<evidence type="ECO:0000256" key="5">
    <source>
        <dbReference type="ARBA" id="ARBA00010701"/>
    </source>
</evidence>
<dbReference type="PANTHER" id="PTHR47175:SF2">
    <property type="entry name" value="LIPASE ATG15-RELATED"/>
    <property type="match status" value="1"/>
</dbReference>
<keyword evidence="23" id="KW-1185">Reference proteome</keyword>
<dbReference type="GO" id="GO:0004806">
    <property type="term" value="F:triacylglycerol lipase activity"/>
    <property type="evidence" value="ECO:0007669"/>
    <property type="project" value="UniProtKB-EC"/>
</dbReference>
<keyword evidence="13 19" id="KW-1133">Transmembrane helix</keyword>
<feature type="domain" description="Major facilitator superfamily (MFS) profile" evidence="21">
    <location>
        <begin position="756"/>
        <end position="945"/>
    </location>
</feature>
<dbReference type="CDD" id="cd17352">
    <property type="entry name" value="MFS_MCT_SLC16"/>
    <property type="match status" value="1"/>
</dbReference>
<dbReference type="EMBL" id="BACD03000006">
    <property type="protein sequence ID" value="GAO46930.1"/>
    <property type="molecule type" value="Genomic_DNA"/>
</dbReference>
<evidence type="ECO:0000256" key="20">
    <source>
        <dbReference type="SAM" id="SignalP"/>
    </source>
</evidence>
<keyword evidence="14" id="KW-0072">Autophagy</keyword>
<feature type="transmembrane region" description="Helical" evidence="19">
    <location>
        <begin position="790"/>
        <end position="806"/>
    </location>
</feature>
<dbReference type="Gene3D" id="1.20.1250.20">
    <property type="entry name" value="MFS general substrate transporter like domains"/>
    <property type="match status" value="2"/>
</dbReference>
<dbReference type="SUPFAM" id="SSF53474">
    <property type="entry name" value="alpha/beta-Hydrolases"/>
    <property type="match status" value="1"/>
</dbReference>
<feature type="transmembrane region" description="Helical" evidence="19">
    <location>
        <begin position="548"/>
        <end position="569"/>
    </location>
</feature>
<keyword evidence="9" id="KW-0967">Endosome</keyword>
<keyword evidence="15" id="KW-0443">Lipid metabolism</keyword>
<keyword evidence="8 19" id="KW-0812">Transmembrane</keyword>
<keyword evidence="10" id="KW-0378">Hydrolase</keyword>
<dbReference type="GO" id="GO:0034727">
    <property type="term" value="P:piecemeal microautophagy of the nucleus"/>
    <property type="evidence" value="ECO:0007669"/>
    <property type="project" value="TreeGrafter"/>
</dbReference>